<comment type="caution">
    <text evidence="2">The sequence shown here is derived from an EMBL/GenBank/DDBJ whole genome shotgun (WGS) entry which is preliminary data.</text>
</comment>
<dbReference type="Proteomes" id="UP000747110">
    <property type="component" value="Unassembled WGS sequence"/>
</dbReference>
<dbReference type="GO" id="GO:0006412">
    <property type="term" value="P:translation"/>
    <property type="evidence" value="ECO:0007669"/>
    <property type="project" value="UniProtKB-KW"/>
</dbReference>
<accession>A0A8J4CDJ8</accession>
<sequence length="167" mass="18345">MHCTDYSYSCCHESQTLALLLCGSLNTGKHCCMFCMSCWISYVFAYPSMSCRGSAERGVPPIAINTLCRDIGITRNENIIHMHRLEHFIRAELVATSPRALAVLRPLKVGCSFGTIPYCTVVVCCREPSFISRVVGFVSSVFFREVAGNRILNLGCGIAGGTIKQHA</sequence>
<proteinExistence type="predicted"/>
<evidence type="ECO:0000313" key="3">
    <source>
        <dbReference type="Proteomes" id="UP000747110"/>
    </source>
</evidence>
<gene>
    <name evidence="2" type="ORF">Vretifemale_8288</name>
</gene>
<evidence type="ECO:0000256" key="1">
    <source>
        <dbReference type="ARBA" id="ARBA00022917"/>
    </source>
</evidence>
<dbReference type="InterPro" id="IPR020061">
    <property type="entry name" value="Glu_tRNA_lig_a-bdl"/>
</dbReference>
<evidence type="ECO:0000313" key="2">
    <source>
        <dbReference type="EMBL" id="GIL78905.1"/>
    </source>
</evidence>
<reference evidence="2" key="1">
    <citation type="journal article" date="2021" name="Proc. Natl. Acad. Sci. U.S.A.">
        <title>Three genomes in the algal genus Volvox reveal the fate of a haploid sex-determining region after a transition to homothallism.</title>
        <authorList>
            <person name="Yamamoto K."/>
            <person name="Hamaji T."/>
            <person name="Kawai-Toyooka H."/>
            <person name="Matsuzaki R."/>
            <person name="Takahashi F."/>
            <person name="Nishimura Y."/>
            <person name="Kawachi M."/>
            <person name="Noguchi H."/>
            <person name="Minakuchi Y."/>
            <person name="Umen J.G."/>
            <person name="Toyoda A."/>
            <person name="Nozaki H."/>
        </authorList>
    </citation>
    <scope>NUCLEOTIDE SEQUENCE</scope>
    <source>
        <strain evidence="2">NIES-3786</strain>
    </source>
</reference>
<keyword evidence="3" id="KW-1185">Reference proteome</keyword>
<protein>
    <submittedName>
        <fullName evidence="2">Uncharacterized protein</fullName>
    </submittedName>
</protein>
<dbReference type="GO" id="GO:0005524">
    <property type="term" value="F:ATP binding"/>
    <property type="evidence" value="ECO:0007669"/>
    <property type="project" value="InterPro"/>
</dbReference>
<dbReference type="OrthoDB" id="10250478at2759"/>
<name>A0A8J4CDJ8_9CHLO</name>
<keyword evidence="1" id="KW-0648">Protein biosynthesis</keyword>
<dbReference type="AlphaFoldDB" id="A0A8J4CDJ8"/>
<dbReference type="Gene3D" id="1.10.1160.10">
    <property type="entry name" value="Glutamyl-trna Synthetase, Domain 2"/>
    <property type="match status" value="1"/>
</dbReference>
<dbReference type="EMBL" id="BNCP01000014">
    <property type="protein sequence ID" value="GIL78905.1"/>
    <property type="molecule type" value="Genomic_DNA"/>
</dbReference>
<organism evidence="2 3">
    <name type="scientific">Volvox reticuliferus</name>
    <dbReference type="NCBI Taxonomy" id="1737510"/>
    <lineage>
        <taxon>Eukaryota</taxon>
        <taxon>Viridiplantae</taxon>
        <taxon>Chlorophyta</taxon>
        <taxon>core chlorophytes</taxon>
        <taxon>Chlorophyceae</taxon>
        <taxon>CS clade</taxon>
        <taxon>Chlamydomonadales</taxon>
        <taxon>Volvocaceae</taxon>
        <taxon>Volvox</taxon>
    </lineage>
</organism>